<evidence type="ECO:0000256" key="2">
    <source>
        <dbReference type="SAM" id="Phobius"/>
    </source>
</evidence>
<reference evidence="3" key="1">
    <citation type="submission" date="2023-03" db="EMBL/GenBank/DDBJ databases">
        <title>Massive genome expansion in bonnet fungi (Mycena s.s.) driven by repeated elements and novel gene families across ecological guilds.</title>
        <authorList>
            <consortium name="Lawrence Berkeley National Laboratory"/>
            <person name="Harder C.B."/>
            <person name="Miyauchi S."/>
            <person name="Viragh M."/>
            <person name="Kuo A."/>
            <person name="Thoen E."/>
            <person name="Andreopoulos B."/>
            <person name="Lu D."/>
            <person name="Skrede I."/>
            <person name="Drula E."/>
            <person name="Henrissat B."/>
            <person name="Morin E."/>
            <person name="Kohler A."/>
            <person name="Barry K."/>
            <person name="LaButti K."/>
            <person name="Morin E."/>
            <person name="Salamov A."/>
            <person name="Lipzen A."/>
            <person name="Mereny Z."/>
            <person name="Hegedus B."/>
            <person name="Baldrian P."/>
            <person name="Stursova M."/>
            <person name="Weitz H."/>
            <person name="Taylor A."/>
            <person name="Grigoriev I.V."/>
            <person name="Nagy L.G."/>
            <person name="Martin F."/>
            <person name="Kauserud H."/>
        </authorList>
    </citation>
    <scope>NUCLEOTIDE SEQUENCE</scope>
    <source>
        <strain evidence="3">9284</strain>
    </source>
</reference>
<evidence type="ECO:0000313" key="4">
    <source>
        <dbReference type="Proteomes" id="UP001221142"/>
    </source>
</evidence>
<evidence type="ECO:0000313" key="3">
    <source>
        <dbReference type="EMBL" id="KAJ7643606.1"/>
    </source>
</evidence>
<organism evidence="3 4">
    <name type="scientific">Roridomyces roridus</name>
    <dbReference type="NCBI Taxonomy" id="1738132"/>
    <lineage>
        <taxon>Eukaryota</taxon>
        <taxon>Fungi</taxon>
        <taxon>Dikarya</taxon>
        <taxon>Basidiomycota</taxon>
        <taxon>Agaricomycotina</taxon>
        <taxon>Agaricomycetes</taxon>
        <taxon>Agaricomycetidae</taxon>
        <taxon>Agaricales</taxon>
        <taxon>Marasmiineae</taxon>
        <taxon>Mycenaceae</taxon>
        <taxon>Roridomyces</taxon>
    </lineage>
</organism>
<feature type="transmembrane region" description="Helical" evidence="2">
    <location>
        <begin position="16"/>
        <end position="39"/>
    </location>
</feature>
<protein>
    <submittedName>
        <fullName evidence="3">Uncharacterized protein</fullName>
    </submittedName>
</protein>
<sequence>MAESTGWRRGYVDNDLLLYLYVFVLAIIPGSLLLSFDLLRFHSVLIFRDGLDIPHLSCYLHYPRQKPSDLLLAGVLSSHFQTPRVVRRRYRPSSVAIPLPIHHPPNTHETIMPRCTCSAPRSLRRTIHDVPPIFNRHGPPAPLPTQSILPHNHVVTRRQFYASLTLQPPPTAYRYAPPISSSSSGYQQPASFSCERAQAH</sequence>
<feature type="compositionally biased region" description="Low complexity" evidence="1">
    <location>
        <begin position="175"/>
        <end position="193"/>
    </location>
</feature>
<gene>
    <name evidence="3" type="ORF">FB45DRAFT_1020435</name>
</gene>
<proteinExistence type="predicted"/>
<keyword evidence="2" id="KW-1133">Transmembrane helix</keyword>
<dbReference type="AlphaFoldDB" id="A0AAD7FXF9"/>
<name>A0AAD7FXF9_9AGAR</name>
<accession>A0AAD7FXF9</accession>
<keyword evidence="4" id="KW-1185">Reference proteome</keyword>
<feature type="region of interest" description="Disordered" evidence="1">
    <location>
        <begin position="175"/>
        <end position="200"/>
    </location>
</feature>
<dbReference type="EMBL" id="JARKIF010000003">
    <property type="protein sequence ID" value="KAJ7643606.1"/>
    <property type="molecule type" value="Genomic_DNA"/>
</dbReference>
<keyword evidence="2" id="KW-0472">Membrane</keyword>
<dbReference type="Proteomes" id="UP001221142">
    <property type="component" value="Unassembled WGS sequence"/>
</dbReference>
<comment type="caution">
    <text evidence="3">The sequence shown here is derived from an EMBL/GenBank/DDBJ whole genome shotgun (WGS) entry which is preliminary data.</text>
</comment>
<evidence type="ECO:0000256" key="1">
    <source>
        <dbReference type="SAM" id="MobiDB-lite"/>
    </source>
</evidence>
<keyword evidence="2" id="KW-0812">Transmembrane</keyword>